<evidence type="ECO:0000313" key="8">
    <source>
        <dbReference type="Proteomes" id="UP000198282"/>
    </source>
</evidence>
<protein>
    <submittedName>
        <fullName evidence="7">Peptide/nickel transport system substrate-binding protein</fullName>
    </submittedName>
</protein>
<evidence type="ECO:0000313" key="7">
    <source>
        <dbReference type="EMBL" id="SNT58717.1"/>
    </source>
</evidence>
<dbReference type="SUPFAM" id="SSF53850">
    <property type="entry name" value="Periplasmic binding protein-like II"/>
    <property type="match status" value="1"/>
</dbReference>
<dbReference type="CDD" id="cd08492">
    <property type="entry name" value="PBP2_NikA_DppA_OppA_like_15"/>
    <property type="match status" value="1"/>
</dbReference>
<dbReference type="GO" id="GO:0015833">
    <property type="term" value="P:peptide transport"/>
    <property type="evidence" value="ECO:0007669"/>
    <property type="project" value="TreeGrafter"/>
</dbReference>
<evidence type="ECO:0000256" key="4">
    <source>
        <dbReference type="SAM" id="MobiDB-lite"/>
    </source>
</evidence>
<evidence type="ECO:0000256" key="5">
    <source>
        <dbReference type="SAM" id="Phobius"/>
    </source>
</evidence>
<evidence type="ECO:0000256" key="3">
    <source>
        <dbReference type="ARBA" id="ARBA00022729"/>
    </source>
</evidence>
<dbReference type="AlphaFoldDB" id="A0A239NV20"/>
<feature type="region of interest" description="Disordered" evidence="4">
    <location>
        <begin position="1"/>
        <end position="22"/>
    </location>
</feature>
<evidence type="ECO:0000256" key="1">
    <source>
        <dbReference type="ARBA" id="ARBA00005695"/>
    </source>
</evidence>
<dbReference type="GO" id="GO:1904680">
    <property type="term" value="F:peptide transmembrane transporter activity"/>
    <property type="evidence" value="ECO:0007669"/>
    <property type="project" value="TreeGrafter"/>
</dbReference>
<dbReference type="PIRSF" id="PIRSF002741">
    <property type="entry name" value="MppA"/>
    <property type="match status" value="1"/>
</dbReference>
<dbReference type="EMBL" id="FZOD01000070">
    <property type="protein sequence ID" value="SNT58717.1"/>
    <property type="molecule type" value="Genomic_DNA"/>
</dbReference>
<accession>A0A239NV20</accession>
<dbReference type="Gene3D" id="3.90.76.10">
    <property type="entry name" value="Dipeptide-binding Protein, Domain 1"/>
    <property type="match status" value="1"/>
</dbReference>
<feature type="domain" description="Solute-binding protein family 5" evidence="6">
    <location>
        <begin position="115"/>
        <end position="481"/>
    </location>
</feature>
<evidence type="ECO:0000259" key="6">
    <source>
        <dbReference type="Pfam" id="PF00496"/>
    </source>
</evidence>
<reference evidence="7 8" key="1">
    <citation type="submission" date="2017-06" db="EMBL/GenBank/DDBJ databases">
        <authorList>
            <person name="Kim H.J."/>
            <person name="Triplett B.A."/>
        </authorList>
    </citation>
    <scope>NUCLEOTIDE SEQUENCE [LARGE SCALE GENOMIC DNA]</scope>
    <source>
        <strain evidence="7 8">CGMCC 4.2132</strain>
    </source>
</reference>
<dbReference type="GO" id="GO:0043190">
    <property type="term" value="C:ATP-binding cassette (ABC) transporter complex"/>
    <property type="evidence" value="ECO:0007669"/>
    <property type="project" value="InterPro"/>
</dbReference>
<keyword evidence="2" id="KW-0813">Transport</keyword>
<gene>
    <name evidence="7" type="ORF">SAMN05216276_107043</name>
</gene>
<keyword evidence="5" id="KW-0812">Transmembrane</keyword>
<keyword evidence="8" id="KW-1185">Reference proteome</keyword>
<keyword evidence="5" id="KW-0472">Membrane</keyword>
<dbReference type="InterPro" id="IPR039424">
    <property type="entry name" value="SBP_5"/>
</dbReference>
<dbReference type="OrthoDB" id="5168028at2"/>
<feature type="transmembrane region" description="Helical" evidence="5">
    <location>
        <begin position="30"/>
        <end position="49"/>
    </location>
</feature>
<dbReference type="GO" id="GO:0042597">
    <property type="term" value="C:periplasmic space"/>
    <property type="evidence" value="ECO:0007669"/>
    <property type="project" value="UniProtKB-ARBA"/>
</dbReference>
<organism evidence="7 8">
    <name type="scientific">Streptosporangium subroseum</name>
    <dbReference type="NCBI Taxonomy" id="106412"/>
    <lineage>
        <taxon>Bacteria</taxon>
        <taxon>Bacillati</taxon>
        <taxon>Actinomycetota</taxon>
        <taxon>Actinomycetes</taxon>
        <taxon>Streptosporangiales</taxon>
        <taxon>Streptosporangiaceae</taxon>
        <taxon>Streptosporangium</taxon>
    </lineage>
</organism>
<dbReference type="InterPro" id="IPR000914">
    <property type="entry name" value="SBP_5_dom"/>
</dbReference>
<keyword evidence="3" id="KW-0732">Signal</keyword>
<dbReference type="Proteomes" id="UP000198282">
    <property type="component" value="Unassembled WGS sequence"/>
</dbReference>
<dbReference type="PANTHER" id="PTHR30290:SF9">
    <property type="entry name" value="OLIGOPEPTIDE-BINDING PROTEIN APPA"/>
    <property type="match status" value="1"/>
</dbReference>
<name>A0A239NV20_9ACTN</name>
<dbReference type="PANTHER" id="PTHR30290">
    <property type="entry name" value="PERIPLASMIC BINDING COMPONENT OF ABC TRANSPORTER"/>
    <property type="match status" value="1"/>
</dbReference>
<proteinExistence type="inferred from homology"/>
<dbReference type="Gene3D" id="3.10.105.10">
    <property type="entry name" value="Dipeptide-binding Protein, Domain 3"/>
    <property type="match status" value="1"/>
</dbReference>
<dbReference type="RefSeq" id="WP_089212631.1">
    <property type="nucleotide sequence ID" value="NZ_FZOD01000070.1"/>
</dbReference>
<evidence type="ECO:0000256" key="2">
    <source>
        <dbReference type="ARBA" id="ARBA00022448"/>
    </source>
</evidence>
<sequence length="574" mass="60981">MPPSDDSVTRVEERPDTPVRKRRLRSRRPAILLSLAAVIAVAVVAAVVLTGGDDDAAPVAKAAAGVPVAGGTLTYAVAGTQVSLDPAVAATAVTGLIDRNVFDSLVVQTDADSFGPWLAKEWKISGDGRTYTFTLREGVTFHDGTPLNAQAVKATLDHVVDPATKSAYAASLIAPYKSARAVSDLVVEITLSRPFTPFLQALSVPYLGIQSPAALAKPVADYKPVGTGPFSYVSWEKDKRVTLKGNPAYASPPGNATHAGAPRLEGLVFEFVSEDATRYGALTSGQVQAIAGVPPVNAEQLKKTPGFTLNARETPGLNYNLYLNQTRGPLRDVRVRRALSSAVNVGELIKNVYFGHYKAVRNPLSAITAAYDAAAEASLAGYDPAEAGRLLDEAGWKKGGPDGYRVKDGKALTLIWPFWAEGNKEQRDVLAEGIQAQAKLAGIKIDRPTVDTGAYVSDYLIGGGYDLIDVSFARPTPDVLRFAFASGNTYAKAGGNVALVDSPEIDRWVQEAAETADPATAVRDYASVQAKVLKEAYVLPLYTPVQLVGLSDKVRDVTFDAQTYPVFYGAWLGA</sequence>
<comment type="similarity">
    <text evidence="1">Belongs to the bacterial solute-binding protein 5 family.</text>
</comment>
<dbReference type="Pfam" id="PF00496">
    <property type="entry name" value="SBP_bac_5"/>
    <property type="match status" value="1"/>
</dbReference>
<dbReference type="InterPro" id="IPR030678">
    <property type="entry name" value="Peptide/Ni-bd"/>
</dbReference>
<dbReference type="Gene3D" id="3.40.190.10">
    <property type="entry name" value="Periplasmic binding protein-like II"/>
    <property type="match status" value="1"/>
</dbReference>
<keyword evidence="5" id="KW-1133">Transmembrane helix</keyword>
<feature type="compositionally biased region" description="Basic and acidic residues" evidence="4">
    <location>
        <begin position="7"/>
        <end position="19"/>
    </location>
</feature>